<keyword evidence="3" id="KW-0234">DNA repair</keyword>
<accession>A0A0V7ZCH2</accession>
<name>A0A0V7ZCH2_9CYAN</name>
<keyword evidence="6" id="KW-1185">Reference proteome</keyword>
<evidence type="ECO:0000313" key="6">
    <source>
        <dbReference type="Proteomes" id="UP000053372"/>
    </source>
</evidence>
<evidence type="ECO:0000313" key="5">
    <source>
        <dbReference type="EMBL" id="KST62222.1"/>
    </source>
</evidence>
<keyword evidence="2" id="KW-0347">Helicase</keyword>
<keyword evidence="2" id="KW-0067">ATP-binding</keyword>
<dbReference type="Proteomes" id="UP000053372">
    <property type="component" value="Unassembled WGS sequence"/>
</dbReference>
<comment type="caution">
    <text evidence="5">The sequence shown here is derived from an EMBL/GenBank/DDBJ whole genome shotgun (WGS) entry which is preliminary data.</text>
</comment>
<keyword evidence="2" id="KW-0378">Hydrolase</keyword>
<feature type="domain" description="PD-(D/E)XK endonuclease-like" evidence="4">
    <location>
        <begin position="134"/>
        <end position="261"/>
    </location>
</feature>
<dbReference type="Gene3D" id="3.90.320.10">
    <property type="match status" value="1"/>
</dbReference>
<dbReference type="GO" id="GO:0004386">
    <property type="term" value="F:helicase activity"/>
    <property type="evidence" value="ECO:0007669"/>
    <property type="project" value="UniProtKB-KW"/>
</dbReference>
<organism evidence="5 6">
    <name type="scientific">Mastigocoleus testarum BC008</name>
    <dbReference type="NCBI Taxonomy" id="371196"/>
    <lineage>
        <taxon>Bacteria</taxon>
        <taxon>Bacillati</taxon>
        <taxon>Cyanobacteriota</taxon>
        <taxon>Cyanophyceae</taxon>
        <taxon>Nostocales</taxon>
        <taxon>Hapalosiphonaceae</taxon>
        <taxon>Mastigocoleus</taxon>
    </lineage>
</organism>
<evidence type="ECO:0000256" key="3">
    <source>
        <dbReference type="ARBA" id="ARBA00023204"/>
    </source>
</evidence>
<dbReference type="EMBL" id="LMTZ01000162">
    <property type="protein sequence ID" value="KST62222.1"/>
    <property type="molecule type" value="Genomic_DNA"/>
</dbReference>
<keyword evidence="1" id="KW-0227">DNA damage</keyword>
<keyword evidence="2" id="KW-0547">Nucleotide-binding</keyword>
<protein>
    <recommendedName>
        <fullName evidence="4">PD-(D/E)XK endonuclease-like domain-containing protein</fullName>
    </recommendedName>
</protein>
<dbReference type="GO" id="GO:0006281">
    <property type="term" value="P:DNA repair"/>
    <property type="evidence" value="ECO:0007669"/>
    <property type="project" value="UniProtKB-KW"/>
</dbReference>
<dbReference type="InterPro" id="IPR038726">
    <property type="entry name" value="PDDEXK_AddAB-type"/>
</dbReference>
<evidence type="ECO:0000259" key="4">
    <source>
        <dbReference type="Pfam" id="PF12705"/>
    </source>
</evidence>
<dbReference type="Pfam" id="PF12705">
    <property type="entry name" value="PDDEXK_1"/>
    <property type="match status" value="1"/>
</dbReference>
<evidence type="ECO:0000256" key="2">
    <source>
        <dbReference type="ARBA" id="ARBA00022806"/>
    </source>
</evidence>
<dbReference type="AlphaFoldDB" id="A0A0V7ZCH2"/>
<gene>
    <name evidence="5" type="ORF">BC008_37630</name>
</gene>
<proteinExistence type="predicted"/>
<sequence>MWNFASYNLLSSFSPAVGLEHFHCDMKRGYTRARKREPKIAKLLKQNNTPQQIGILAQKGVYELHKDSSMLHRRDTLQLVIETIQLSSYSDVVRERVTQILNNYLENPILLGKKVIKLSRGDEGFPEPIFIQQGNYLFNLYAAIDCIFVEEDNTLHILDFKTGKTDFDRRQAYIYLLAASYLYPQRKAIASFYNLENCKHSEAITATAEVLESFQIVMSRLAKQHQQDLQRYRKNSADFKYIFPPNPGVSCGFCPFSSICEFAVVEVAA</sequence>
<evidence type="ECO:0000256" key="1">
    <source>
        <dbReference type="ARBA" id="ARBA00022763"/>
    </source>
</evidence>
<reference evidence="5 6" key="1">
    <citation type="journal article" date="2015" name="Genome Announc.">
        <title>Draft Genome of the Euendolithic (true boring) Cyanobacterium Mastigocoleus testarum strain BC008.</title>
        <authorList>
            <person name="Guida B.S."/>
            <person name="Garcia-Pichel F."/>
        </authorList>
    </citation>
    <scope>NUCLEOTIDE SEQUENCE [LARGE SCALE GENOMIC DNA]</scope>
    <source>
        <strain evidence="5 6">BC008</strain>
    </source>
</reference>
<dbReference type="InterPro" id="IPR011604">
    <property type="entry name" value="PDDEXK-like_dom_sf"/>
</dbReference>